<comment type="caution">
    <text evidence="1">The sequence shown here is derived from an EMBL/GenBank/DDBJ whole genome shotgun (WGS) entry which is preliminary data.</text>
</comment>
<keyword evidence="2" id="KW-1185">Reference proteome</keyword>
<reference evidence="2" key="1">
    <citation type="submission" date="2023-07" db="EMBL/GenBank/DDBJ databases">
        <authorList>
            <person name="de Witt J."/>
        </authorList>
    </citation>
    <scope>NUCLEOTIDE SEQUENCE [LARGE SCALE GENOMIC DNA]</scope>
    <source>
        <strain evidence="2">FZJ</strain>
    </source>
</reference>
<protein>
    <submittedName>
        <fullName evidence="1">Uncharacterized protein</fullName>
    </submittedName>
</protein>
<dbReference type="Proteomes" id="UP001281217">
    <property type="component" value="Unassembled WGS sequence"/>
</dbReference>
<evidence type="ECO:0000313" key="1">
    <source>
        <dbReference type="EMBL" id="MDX9686260.1"/>
    </source>
</evidence>
<gene>
    <name evidence="1" type="ORF">RED13_000647</name>
</gene>
<dbReference type="RefSeq" id="WP_268875175.1">
    <property type="nucleotide sequence ID" value="NZ_FOYD01000006.1"/>
</dbReference>
<sequence length="40" mass="4190">MLEVQGKPGPSRRVRYAASSACCGLGEQTLANPGWNALIS</sequence>
<dbReference type="EMBL" id="JAVRDO010000002">
    <property type="protein sequence ID" value="MDX9686260.1"/>
    <property type="molecule type" value="Genomic_DNA"/>
</dbReference>
<accession>A0ABU5BU22</accession>
<name>A0ABU5BU22_9GAMM</name>
<evidence type="ECO:0000313" key="2">
    <source>
        <dbReference type="Proteomes" id="UP001281217"/>
    </source>
</evidence>
<proteinExistence type="predicted"/>
<organism evidence="1 2">
    <name type="scientific">Halopseudomonas formosensis</name>
    <dbReference type="NCBI Taxonomy" id="1002526"/>
    <lineage>
        <taxon>Bacteria</taxon>
        <taxon>Pseudomonadati</taxon>
        <taxon>Pseudomonadota</taxon>
        <taxon>Gammaproteobacteria</taxon>
        <taxon>Pseudomonadales</taxon>
        <taxon>Pseudomonadaceae</taxon>
        <taxon>Halopseudomonas</taxon>
    </lineage>
</organism>